<dbReference type="Proteomes" id="UP000766486">
    <property type="component" value="Unassembled WGS sequence"/>
</dbReference>
<dbReference type="Gene3D" id="3.50.50.60">
    <property type="entry name" value="FAD/NAD(P)-binding domain"/>
    <property type="match status" value="1"/>
</dbReference>
<name>A0ABY6UQX0_BIOOC</name>
<keyword evidence="6" id="KW-1185">Reference proteome</keyword>
<reference evidence="5 6" key="1">
    <citation type="submission" date="2019-06" db="EMBL/GenBank/DDBJ databases">
        <authorList>
            <person name="Broberg M."/>
        </authorList>
    </citation>
    <scope>NUCLEOTIDE SEQUENCE [LARGE SCALE GENOMIC DNA]</scope>
</reference>
<evidence type="ECO:0000256" key="2">
    <source>
        <dbReference type="ARBA" id="ARBA00022827"/>
    </source>
</evidence>
<dbReference type="EMBL" id="CABFNS010000851">
    <property type="protein sequence ID" value="VUC32623.1"/>
    <property type="molecule type" value="Genomic_DNA"/>
</dbReference>
<organism evidence="5 6">
    <name type="scientific">Bionectria ochroleuca</name>
    <name type="common">Gliocladium roseum</name>
    <dbReference type="NCBI Taxonomy" id="29856"/>
    <lineage>
        <taxon>Eukaryota</taxon>
        <taxon>Fungi</taxon>
        <taxon>Dikarya</taxon>
        <taxon>Ascomycota</taxon>
        <taxon>Pezizomycotina</taxon>
        <taxon>Sordariomycetes</taxon>
        <taxon>Hypocreomycetidae</taxon>
        <taxon>Hypocreales</taxon>
        <taxon>Bionectriaceae</taxon>
        <taxon>Clonostachys</taxon>
    </lineage>
</organism>
<proteinExistence type="predicted"/>
<feature type="domain" description="FAD-binding" evidence="4">
    <location>
        <begin position="23"/>
        <end position="389"/>
    </location>
</feature>
<keyword evidence="2" id="KW-0274">FAD</keyword>
<comment type="caution">
    <text evidence="5">The sequence shown here is derived from an EMBL/GenBank/DDBJ whole genome shotgun (WGS) entry which is preliminary data.</text>
</comment>
<dbReference type="Pfam" id="PF21274">
    <property type="entry name" value="Rng_hyd_C"/>
    <property type="match status" value="1"/>
</dbReference>
<dbReference type="InterPro" id="IPR050641">
    <property type="entry name" value="RIFMO-like"/>
</dbReference>
<dbReference type="InterPro" id="IPR002938">
    <property type="entry name" value="FAD-bd"/>
</dbReference>
<dbReference type="PANTHER" id="PTHR43004">
    <property type="entry name" value="TRK SYSTEM POTASSIUM UPTAKE PROTEIN"/>
    <property type="match status" value="1"/>
</dbReference>
<keyword evidence="3" id="KW-0560">Oxidoreductase</keyword>
<keyword evidence="1" id="KW-0285">Flavoprotein</keyword>
<protein>
    <recommendedName>
        <fullName evidence="4">FAD-binding domain-containing protein</fullName>
    </recommendedName>
</protein>
<evidence type="ECO:0000313" key="5">
    <source>
        <dbReference type="EMBL" id="VUC32623.1"/>
    </source>
</evidence>
<dbReference type="InterPro" id="IPR036188">
    <property type="entry name" value="FAD/NAD-bd_sf"/>
</dbReference>
<evidence type="ECO:0000259" key="4">
    <source>
        <dbReference type="Pfam" id="PF01494"/>
    </source>
</evidence>
<evidence type="ECO:0000256" key="1">
    <source>
        <dbReference type="ARBA" id="ARBA00022630"/>
    </source>
</evidence>
<sequence>MESDPSDTESRPMLEPQKVPDDTVLIIGGGPVGLMTASVLAYFGVRSIVLERNAEPTRWPKMDLTNARSMELLRKIGLADQLRELGVPSNIPYTVLMSTGLSQDSAFASWDHPSVDQYRQNIESANDGSQPAEPYLRVSQNIFETWMRDLCQENPLIDLKYGFKLESIQELEQEARCTVVEIGQGEHEYISNYVIACDGASSRCRKFLDIGLDGGPTEASFLLVHFKSHDLEHLHKQGRFWHLFMFANGTFGGAVISQNEKDIFTIHYPLLNGVDESSISSEDAIYTVLGGLHEPYKIKIDEVLVRSTFRPSIAVANSFASPELHLFLAGDAAHQNIPTGGYGMNTGLGDAFDIGWKLAAVINGHAQKGLLRTYETERKPIAYQNVQRSGVHMGVHLKAVALLDDRPELIESSSPEGIGLRKKLFQHYKDNDGENKDMGIEMGYLYDSPVCLPDSTGTKPNWEPRRYLPSTWPGSRAPHIILSDNSSIFDHLGPFFTLVEFQDREAENSRGRWLVTAANALKIPLEHAQLRGEALAARVWERPLVLVRPDGHVAWRGDHVDTLSQASGILEAVLGYYC</sequence>
<evidence type="ECO:0000313" key="6">
    <source>
        <dbReference type="Proteomes" id="UP000766486"/>
    </source>
</evidence>
<evidence type="ECO:0000256" key="3">
    <source>
        <dbReference type="ARBA" id="ARBA00023002"/>
    </source>
</evidence>
<dbReference type="PANTHER" id="PTHR43004:SF21">
    <property type="entry name" value="FAD-BINDING DOMAIN-CONTAINING PROTEIN-RELATED"/>
    <property type="match status" value="1"/>
</dbReference>
<dbReference type="SUPFAM" id="SSF51905">
    <property type="entry name" value="FAD/NAD(P)-binding domain"/>
    <property type="match status" value="1"/>
</dbReference>
<dbReference type="PRINTS" id="PR00420">
    <property type="entry name" value="RNGMNOXGNASE"/>
</dbReference>
<dbReference type="Gene3D" id="3.40.30.120">
    <property type="match status" value="1"/>
</dbReference>
<dbReference type="Gene3D" id="3.30.9.10">
    <property type="entry name" value="D-Amino Acid Oxidase, subunit A, domain 2"/>
    <property type="match status" value="1"/>
</dbReference>
<dbReference type="Pfam" id="PF01494">
    <property type="entry name" value="FAD_binding_3"/>
    <property type="match status" value="1"/>
</dbReference>
<gene>
    <name evidence="5" type="ORF">CLO192961_LOCUS328868</name>
</gene>
<accession>A0ABY6UQX0</accession>